<name>A0ABM6TCH2_9CAUL</name>
<organism evidence="1 2">
    <name type="scientific">Caulobacter segnis</name>
    <dbReference type="NCBI Taxonomy" id="88688"/>
    <lineage>
        <taxon>Bacteria</taxon>
        <taxon>Pseudomonadati</taxon>
        <taxon>Pseudomonadota</taxon>
        <taxon>Alphaproteobacteria</taxon>
        <taxon>Caulobacterales</taxon>
        <taxon>Caulobacteraceae</taxon>
        <taxon>Caulobacter</taxon>
    </lineage>
</organism>
<gene>
    <name evidence="1" type="ORF">B7G68_02310</name>
</gene>
<reference evidence="1 2" key="1">
    <citation type="journal article" date="2015" name="Biotechnol. Bioeng.">
        <title>Genome sequence and phenotypic characterization of Caulobacter segnis.</title>
        <authorList>
            <person name="Patel S."/>
            <person name="Fletcher B."/>
            <person name="Scott D.C."/>
            <person name="Ely B."/>
        </authorList>
    </citation>
    <scope>NUCLEOTIDE SEQUENCE [LARGE SCALE GENOMIC DNA]</scope>
    <source>
        <strain evidence="1 2">TK0059</strain>
    </source>
</reference>
<dbReference type="Gene3D" id="1.10.443.10">
    <property type="entry name" value="Intergrase catalytic core"/>
    <property type="match status" value="1"/>
</dbReference>
<dbReference type="EMBL" id="CP027850">
    <property type="protein sequence ID" value="AVQ00796.1"/>
    <property type="molecule type" value="Genomic_DNA"/>
</dbReference>
<evidence type="ECO:0000313" key="2">
    <source>
        <dbReference type="Proteomes" id="UP000240527"/>
    </source>
</evidence>
<dbReference type="InterPro" id="IPR013762">
    <property type="entry name" value="Integrase-like_cat_sf"/>
</dbReference>
<accession>A0ABM6TCH2</accession>
<keyword evidence="2" id="KW-1185">Reference proteome</keyword>
<protein>
    <submittedName>
        <fullName evidence="1">Uncharacterized protein</fullName>
    </submittedName>
</protein>
<proteinExistence type="predicted"/>
<evidence type="ECO:0000313" key="1">
    <source>
        <dbReference type="EMBL" id="AVQ00796.1"/>
    </source>
</evidence>
<sequence length="597" mass="67167">MRRHGDTGYRLQKALSALGPTVNVTTLRLWRRGSKTPGDASSLRTLERIEARYGLPPGYFRVKLPSTGKAVAGHHLPNLSAPERRRLAWHLPRDFDRLPRAKQQEIVSWVRSVIISGSTDYRRYQAGAARQRFSVRFSSAPGRVREKPISREDRAEDPLGIVAAPYPLNEEMAGLLAFKTATLSARGVQRSGVWGPETASLKAEHLGLLFGALVAAPASEIRGAGVAPHQLTFALLAFPSIWDWYLEWRRAKRGFYTGWEIEMLMLCAALTREGVGWLRQNPQLAERLTPISGLISETEIGEARDNWSAACDRARRHALHRAKELSRIATVHRDPFEPILAILESDSPLNGYRLITEEILRRAPNPRRYPVPAAESCRAFLMLRFGLHLGVRQKNLRQLLVCPRGSMHSSERRLETSKCGELRWNDRGKVWEVFIPASAFKNSGSSYFGRQPFCLALRDLGGLYEQIDIYLNKHRPRLLGAMPDPGTFFVKTVKANSKSAAYDQNTFYEAWRLAIQRYGIFNPYTGRGAVKGLLPHGPHNVRDVLATHVLKQTGSYEQASYAIQDTPETVAKHYGRFLPKDKAALAAQILNKAWENV</sequence>
<dbReference type="Proteomes" id="UP000240527">
    <property type="component" value="Chromosome"/>
</dbReference>